<dbReference type="PROSITE" id="PS51450">
    <property type="entry name" value="LRR"/>
    <property type="match status" value="2"/>
</dbReference>
<dbReference type="eggNOG" id="ENOG502SAZM">
    <property type="taxonomic scope" value="Eukaryota"/>
</dbReference>
<feature type="compositionally biased region" description="Low complexity" evidence="4">
    <location>
        <begin position="8"/>
        <end position="20"/>
    </location>
</feature>
<dbReference type="GO" id="GO:0005634">
    <property type="term" value="C:nucleus"/>
    <property type="evidence" value="ECO:0007669"/>
    <property type="project" value="TreeGrafter"/>
</dbReference>
<dbReference type="VEuPathDB" id="FungiDB:MELLADRAFT_92863"/>
<evidence type="ECO:0000256" key="1">
    <source>
        <dbReference type="ARBA" id="ARBA00022468"/>
    </source>
</evidence>
<dbReference type="InterPro" id="IPR001611">
    <property type="entry name" value="Leu-rich_rpt"/>
</dbReference>
<dbReference type="GO" id="GO:0031267">
    <property type="term" value="F:small GTPase binding"/>
    <property type="evidence" value="ECO:0007669"/>
    <property type="project" value="TreeGrafter"/>
</dbReference>
<dbReference type="OrthoDB" id="120976at2759"/>
<dbReference type="Proteomes" id="UP000001072">
    <property type="component" value="Unassembled WGS sequence"/>
</dbReference>
<evidence type="ECO:0000256" key="4">
    <source>
        <dbReference type="SAM" id="MobiDB-lite"/>
    </source>
</evidence>
<dbReference type="KEGG" id="mlr:MELLADRAFT_92863"/>
<name>F4S320_MELLP</name>
<feature type="region of interest" description="Disordered" evidence="4">
    <location>
        <begin position="1"/>
        <end position="26"/>
    </location>
</feature>
<protein>
    <submittedName>
        <fullName evidence="5">Uncharacterized protein</fullName>
    </submittedName>
</protein>
<evidence type="ECO:0000256" key="3">
    <source>
        <dbReference type="ARBA" id="ARBA00022737"/>
    </source>
</evidence>
<dbReference type="GeneID" id="18936396"/>
<reference evidence="6" key="1">
    <citation type="journal article" date="2011" name="Proc. Natl. Acad. Sci. U.S.A.">
        <title>Obligate biotrophy features unraveled by the genomic analysis of rust fungi.</title>
        <authorList>
            <person name="Duplessis S."/>
            <person name="Cuomo C.A."/>
            <person name="Lin Y.-C."/>
            <person name="Aerts A."/>
            <person name="Tisserant E."/>
            <person name="Veneault-Fourrey C."/>
            <person name="Joly D.L."/>
            <person name="Hacquard S."/>
            <person name="Amselem J."/>
            <person name="Cantarel B.L."/>
            <person name="Chiu R."/>
            <person name="Coutinho P.M."/>
            <person name="Feau N."/>
            <person name="Field M."/>
            <person name="Frey P."/>
            <person name="Gelhaye E."/>
            <person name="Goldberg J."/>
            <person name="Grabherr M.G."/>
            <person name="Kodira C.D."/>
            <person name="Kohler A."/>
            <person name="Kuees U."/>
            <person name="Lindquist E.A."/>
            <person name="Lucas S.M."/>
            <person name="Mago R."/>
            <person name="Mauceli E."/>
            <person name="Morin E."/>
            <person name="Murat C."/>
            <person name="Pangilinan J.L."/>
            <person name="Park R."/>
            <person name="Pearson M."/>
            <person name="Quesneville H."/>
            <person name="Rouhier N."/>
            <person name="Sakthikumar S."/>
            <person name="Salamov A.A."/>
            <person name="Schmutz J."/>
            <person name="Selles B."/>
            <person name="Shapiro H."/>
            <person name="Tanguay P."/>
            <person name="Tuskan G.A."/>
            <person name="Henrissat B."/>
            <person name="Van de Peer Y."/>
            <person name="Rouze P."/>
            <person name="Ellis J.G."/>
            <person name="Dodds P.N."/>
            <person name="Schein J.E."/>
            <person name="Zhong S."/>
            <person name="Hamelin R.C."/>
            <person name="Grigoriev I.V."/>
            <person name="Szabo L.J."/>
            <person name="Martin F."/>
        </authorList>
    </citation>
    <scope>NUCLEOTIDE SEQUENCE [LARGE SCALE GENOMIC DNA]</scope>
    <source>
        <strain evidence="6">98AG31 / pathotype 3-4-7</strain>
    </source>
</reference>
<dbReference type="SUPFAM" id="SSF52047">
    <property type="entry name" value="RNI-like"/>
    <property type="match status" value="1"/>
</dbReference>
<keyword evidence="1" id="KW-0343">GTPase activation</keyword>
<dbReference type="InterPro" id="IPR032675">
    <property type="entry name" value="LRR_dom_sf"/>
</dbReference>
<dbReference type="PANTHER" id="PTHR24113:SF12">
    <property type="entry name" value="RAN GTPASE-ACTIVATING PROTEIN 1"/>
    <property type="match status" value="1"/>
</dbReference>
<evidence type="ECO:0000256" key="2">
    <source>
        <dbReference type="ARBA" id="ARBA00022614"/>
    </source>
</evidence>
<dbReference type="GO" id="GO:0006913">
    <property type="term" value="P:nucleocytoplasmic transport"/>
    <property type="evidence" value="ECO:0007669"/>
    <property type="project" value="TreeGrafter"/>
</dbReference>
<sequence>MFQNYSVTTTTTTTTTTTRTNQQINNNINPSTHQTIMSSMFLPFLRSLLITPQSSNPDPILHVVHQTIRDQDRGGFTTPERQQDHLSYHDTGLRSINGANILLDSLALNPFAQKLTLSHNHLGDLGLQHLVIRSNSNIKELNLASNQITDIGFNTLVNHWLSSNNNNQNQDQTNCDCATSISLNELYLSNNQISLSLQPSPLLYINNLSVLSLTSNPIHGPSLVSLFRNPSFSPKALKTLHLSACALDSTVAFALSGWLEDSNRSGRLEWLAVNGNNWGVIGCERIVWSLAKPGGNKNLLRVEMLACNLPSNQSIDQFGTPIDRPTEQEELETLKQMVEFGTDLERAQARTEIDNDGGWKQLLERCELRNQVFRLAARRAALGVISTARIVLLSKPSSLKTSSKNPNIFHWNKLPEEIQFQIWRWVALLSAFPEDTLNQSLIGIPDPLTTKQLLNVLKYSSNRKTLFQEISCRKKLEVEVKKKSSIGTEGRNGLSVSSHHRQLIETRRFEAESDKTGQEMVLKACDCQRFEGRI</sequence>
<proteinExistence type="predicted"/>
<dbReference type="InParanoid" id="F4S320"/>
<organism evidence="6">
    <name type="scientific">Melampsora larici-populina (strain 98AG31 / pathotype 3-4-7)</name>
    <name type="common">Poplar leaf rust fungus</name>
    <dbReference type="NCBI Taxonomy" id="747676"/>
    <lineage>
        <taxon>Eukaryota</taxon>
        <taxon>Fungi</taxon>
        <taxon>Dikarya</taxon>
        <taxon>Basidiomycota</taxon>
        <taxon>Pucciniomycotina</taxon>
        <taxon>Pucciniomycetes</taxon>
        <taxon>Pucciniales</taxon>
        <taxon>Melampsoraceae</taxon>
        <taxon>Melampsora</taxon>
    </lineage>
</organism>
<dbReference type="Gene3D" id="3.80.10.10">
    <property type="entry name" value="Ribonuclease Inhibitor"/>
    <property type="match status" value="1"/>
</dbReference>
<gene>
    <name evidence="5" type="ORF">MELLADRAFT_92863</name>
</gene>
<dbReference type="RefSeq" id="XP_007415748.1">
    <property type="nucleotide sequence ID" value="XM_007415686.1"/>
</dbReference>
<accession>F4S320</accession>
<dbReference type="PANTHER" id="PTHR24113">
    <property type="entry name" value="RAN GTPASE-ACTIVATING PROTEIN 1"/>
    <property type="match status" value="1"/>
</dbReference>
<dbReference type="GO" id="GO:0005829">
    <property type="term" value="C:cytosol"/>
    <property type="evidence" value="ECO:0007669"/>
    <property type="project" value="TreeGrafter"/>
</dbReference>
<dbReference type="AlphaFoldDB" id="F4S320"/>
<evidence type="ECO:0000313" key="5">
    <source>
        <dbReference type="EMBL" id="EGG00900.1"/>
    </source>
</evidence>
<keyword evidence="3" id="KW-0677">Repeat</keyword>
<evidence type="ECO:0000313" key="6">
    <source>
        <dbReference type="Proteomes" id="UP000001072"/>
    </source>
</evidence>
<keyword evidence="2" id="KW-0433">Leucine-rich repeat</keyword>
<dbReference type="Pfam" id="PF13516">
    <property type="entry name" value="LRR_6"/>
    <property type="match status" value="2"/>
</dbReference>
<dbReference type="GO" id="GO:0005096">
    <property type="term" value="F:GTPase activator activity"/>
    <property type="evidence" value="ECO:0007669"/>
    <property type="project" value="UniProtKB-KW"/>
</dbReference>
<keyword evidence="6" id="KW-1185">Reference proteome</keyword>
<dbReference type="HOGENOM" id="CLU_525932_0_0_1"/>
<dbReference type="STRING" id="747676.F4S320"/>
<dbReference type="GO" id="GO:0048471">
    <property type="term" value="C:perinuclear region of cytoplasm"/>
    <property type="evidence" value="ECO:0007669"/>
    <property type="project" value="TreeGrafter"/>
</dbReference>
<dbReference type="EMBL" id="GL883142">
    <property type="protein sequence ID" value="EGG00900.1"/>
    <property type="molecule type" value="Genomic_DNA"/>
</dbReference>
<dbReference type="InterPro" id="IPR027038">
    <property type="entry name" value="RanGap"/>
</dbReference>